<evidence type="ECO:0000256" key="7">
    <source>
        <dbReference type="ARBA" id="ARBA00022723"/>
    </source>
</evidence>
<evidence type="ECO:0000256" key="8">
    <source>
        <dbReference type="ARBA" id="ARBA00022763"/>
    </source>
</evidence>
<evidence type="ECO:0000313" key="18">
    <source>
        <dbReference type="Proteomes" id="UP001055712"/>
    </source>
</evidence>
<dbReference type="InterPro" id="IPR036775">
    <property type="entry name" value="DNA_pol_Y-fam_lit_finger_sf"/>
</dbReference>
<keyword evidence="12" id="KW-0239">DNA-directed DNA polymerase</keyword>
<gene>
    <name evidence="17" type="ORF">D9Q98_006277</name>
</gene>
<keyword evidence="5" id="KW-0548">Nucleotidyltransferase</keyword>
<evidence type="ECO:0000259" key="16">
    <source>
        <dbReference type="PROSITE" id="PS50173"/>
    </source>
</evidence>
<dbReference type="Proteomes" id="UP001055712">
    <property type="component" value="Unassembled WGS sequence"/>
</dbReference>
<dbReference type="Pfam" id="PF11798">
    <property type="entry name" value="IMS_HHH"/>
    <property type="match status" value="1"/>
</dbReference>
<dbReference type="SUPFAM" id="SSF56672">
    <property type="entry name" value="DNA/RNA polymerases"/>
    <property type="match status" value="1"/>
</dbReference>
<dbReference type="Gene3D" id="3.30.1490.100">
    <property type="entry name" value="DNA polymerase, Y-family, little finger domain"/>
    <property type="match status" value="1"/>
</dbReference>
<dbReference type="FunFam" id="1.10.150.810:FF:000001">
    <property type="entry name" value="DNA polymerase kappa"/>
    <property type="match status" value="1"/>
</dbReference>
<feature type="compositionally biased region" description="Acidic residues" evidence="15">
    <location>
        <begin position="854"/>
        <end position="873"/>
    </location>
</feature>
<dbReference type="EC" id="2.7.7.7" evidence="2"/>
<dbReference type="Gene3D" id="3.30.70.270">
    <property type="match status" value="1"/>
</dbReference>
<sequence>MAQQHGQTAPAGRQSSANYETVFTNSKAGMEGVDAEKVKRVIFEASKGSAHYENERRKERAHEERIARMHAARVQLTPADLARHTAAMDAKLAASEAGRDLSRTWLHIDMDAFFAAVEELDRPDLHNRPFAVGGMGMISTANYAARKFGVRSAMPGFLALKLCPDLTFVAPQFGKYRAASERTRAIFRDYDPSLPPLAASLDEASLDVTQHCEQQGVDPDQVAAEIRGRVRRETGLTCSVGIAPNRTLAKICSDANKPDGQFRLPAHRQAVMDFVAALSIRKVPGVGRVTQRLLAALGVHTCADLVTHRGLLQALFSPTACDFFVRVALGLGPTQHTPPPAQGEVGRKGISHERTFRPTSSQEELEGRLGELAAALARDMAGEGLRGRTVTLKLKLSTFELRTRAASVASHISAAADLYAVGRSLLLPELPCELRLLGLRVSSFLEPARREAGQLSIEQMLQRRQQGAGVQQQQQQQAAGQPAGGCVPSPSTRHSRGGDAAQECCEEEAEVEEGAVEEEEEGEEGLHTSQVLSDGEFLELSLKHWEPPASTQDSAQPNPSLQDWCGNDGGGDSGPPAPAGGGQLPASHGGALPAYSLPPSPLVSPAKAAGGGAGAAAEAEACAGEQVEAAAGVPLPRAAGQQVASRRPGSSGGAGEGAERQREAAEAVVPQQQHEQQAQQMWTCAACTFDNPRTAFWCEMCRSSRLPLKASTVPAAAAAPATKGASGTNAGKAKRGRKSGAAGLAAAATAAAPSILRFMSAAAPQQQQQQQQQQQREGSQPQRQQEQQPEPQRQQDQSQQLQQPQPHQPQQPQQPLPAEQAVGSEQAGGPQEESLHQSQAVPVPGAEMQQQWGGEEDGGDGLWGDSDDDDDEPGSPLLPGEDVMECNLCWEWVRETRLQAHMDVHKDQELAQKLQAEEDRLARLFGSNPGTSATPATAGGSGSGKKRQAGGKSGGGGGPGKQATLTAVFSKRAKK</sequence>
<comment type="similarity">
    <text evidence="1">Belongs to the DNA polymerase type-Y family.</text>
</comment>
<dbReference type="PROSITE" id="PS01358">
    <property type="entry name" value="ZF_RANBP2_1"/>
    <property type="match status" value="1"/>
</dbReference>
<feature type="region of interest" description="Disordered" evidence="15">
    <location>
        <begin position="761"/>
        <end position="881"/>
    </location>
</feature>
<comment type="catalytic activity">
    <reaction evidence="14">
        <text>DNA(n) + a 2'-deoxyribonucleoside 5'-triphosphate = DNA(n+1) + diphosphate</text>
        <dbReference type="Rhea" id="RHEA:22508"/>
        <dbReference type="Rhea" id="RHEA-COMP:17339"/>
        <dbReference type="Rhea" id="RHEA-COMP:17340"/>
        <dbReference type="ChEBI" id="CHEBI:33019"/>
        <dbReference type="ChEBI" id="CHEBI:61560"/>
        <dbReference type="ChEBI" id="CHEBI:173112"/>
        <dbReference type="EC" id="2.7.7.7"/>
    </reaction>
</comment>
<dbReference type="InterPro" id="IPR001126">
    <property type="entry name" value="UmuC"/>
</dbReference>
<keyword evidence="10" id="KW-0862">Zinc</keyword>
<evidence type="ECO:0000256" key="4">
    <source>
        <dbReference type="ARBA" id="ARBA00022679"/>
    </source>
</evidence>
<keyword evidence="7" id="KW-0479">Metal-binding</keyword>
<dbReference type="SUPFAM" id="SSF100879">
    <property type="entry name" value="Lesion bypass DNA polymerase (Y-family), little finger domain"/>
    <property type="match status" value="1"/>
</dbReference>
<feature type="region of interest" description="Disordered" evidence="15">
    <location>
        <begin position="716"/>
        <end position="736"/>
    </location>
</feature>
<evidence type="ECO:0000256" key="15">
    <source>
        <dbReference type="SAM" id="MobiDB-lite"/>
    </source>
</evidence>
<dbReference type="InterPro" id="IPR043502">
    <property type="entry name" value="DNA/RNA_pol_sf"/>
</dbReference>
<dbReference type="InterPro" id="IPR050116">
    <property type="entry name" value="DNA_polymerase-Y"/>
</dbReference>
<dbReference type="InterPro" id="IPR043128">
    <property type="entry name" value="Rev_trsase/Diguanyl_cyclase"/>
</dbReference>
<dbReference type="GO" id="GO:0003684">
    <property type="term" value="F:damaged DNA binding"/>
    <property type="evidence" value="ECO:0007669"/>
    <property type="project" value="InterPro"/>
</dbReference>
<evidence type="ECO:0000313" key="17">
    <source>
        <dbReference type="EMBL" id="KAI3436867.1"/>
    </source>
</evidence>
<evidence type="ECO:0000256" key="10">
    <source>
        <dbReference type="ARBA" id="ARBA00022833"/>
    </source>
</evidence>
<dbReference type="OrthoDB" id="1747274at2759"/>
<evidence type="ECO:0000256" key="2">
    <source>
        <dbReference type="ARBA" id="ARBA00012417"/>
    </source>
</evidence>
<feature type="compositionally biased region" description="Low complexity" evidence="15">
    <location>
        <begin position="466"/>
        <end position="485"/>
    </location>
</feature>
<reference evidence="17" key="1">
    <citation type="journal article" date="2019" name="Plant J.">
        <title>Chlorella vulgaris genome assembly and annotation reveals the molecular basis for metabolic acclimation to high light conditions.</title>
        <authorList>
            <person name="Cecchin M."/>
            <person name="Marcolungo L."/>
            <person name="Rossato M."/>
            <person name="Girolomoni L."/>
            <person name="Cosentino E."/>
            <person name="Cuine S."/>
            <person name="Li-Beisson Y."/>
            <person name="Delledonne M."/>
            <person name="Ballottari M."/>
        </authorList>
    </citation>
    <scope>NUCLEOTIDE SEQUENCE</scope>
    <source>
        <strain evidence="17">211/11P</strain>
    </source>
</reference>
<dbReference type="FunFam" id="3.40.1170.60:FF:000012">
    <property type="entry name" value="Putative DNA-directed polymerase kappa"/>
    <property type="match status" value="1"/>
</dbReference>
<feature type="compositionally biased region" description="Polar residues" evidence="15">
    <location>
        <begin position="549"/>
        <end position="561"/>
    </location>
</feature>
<feature type="compositionally biased region" description="Pro residues" evidence="15">
    <location>
        <begin position="806"/>
        <end position="815"/>
    </location>
</feature>
<feature type="domain" description="UmuC" evidence="16">
    <location>
        <begin position="105"/>
        <end position="287"/>
    </location>
</feature>
<dbReference type="GO" id="GO:0006260">
    <property type="term" value="P:DNA replication"/>
    <property type="evidence" value="ECO:0007669"/>
    <property type="project" value="UniProtKB-KW"/>
</dbReference>
<feature type="region of interest" description="Disordered" evidence="15">
    <location>
        <begin position="547"/>
        <end position="593"/>
    </location>
</feature>
<dbReference type="GO" id="GO:0042276">
    <property type="term" value="P:error-prone translesion synthesis"/>
    <property type="evidence" value="ECO:0007669"/>
    <property type="project" value="TreeGrafter"/>
</dbReference>
<evidence type="ECO:0000256" key="12">
    <source>
        <dbReference type="ARBA" id="ARBA00022932"/>
    </source>
</evidence>
<dbReference type="SUPFAM" id="SSF90209">
    <property type="entry name" value="Ran binding protein zinc finger-like"/>
    <property type="match status" value="1"/>
</dbReference>
<dbReference type="SMART" id="SM00547">
    <property type="entry name" value="ZnF_RBZ"/>
    <property type="match status" value="1"/>
</dbReference>
<keyword evidence="4" id="KW-0808">Transferase</keyword>
<dbReference type="PANTHER" id="PTHR11076:SF33">
    <property type="entry name" value="DNA POLYMERASE KAPPA"/>
    <property type="match status" value="1"/>
</dbReference>
<dbReference type="InterPro" id="IPR001876">
    <property type="entry name" value="Znf_RanBP2"/>
</dbReference>
<dbReference type="InterPro" id="IPR017961">
    <property type="entry name" value="DNA_pol_Y-fam_little_finger"/>
</dbReference>
<reference evidence="17" key="2">
    <citation type="submission" date="2020-11" db="EMBL/GenBank/DDBJ databases">
        <authorList>
            <person name="Cecchin M."/>
            <person name="Marcolungo L."/>
            <person name="Rossato M."/>
            <person name="Girolomoni L."/>
            <person name="Cosentino E."/>
            <person name="Cuine S."/>
            <person name="Li-Beisson Y."/>
            <person name="Delledonne M."/>
            <person name="Ballottari M."/>
        </authorList>
    </citation>
    <scope>NUCLEOTIDE SEQUENCE</scope>
    <source>
        <strain evidence="17">211/11P</strain>
        <tissue evidence="17">Whole cell</tissue>
    </source>
</reference>
<name>A0A9D4TYE2_CHLVU</name>
<evidence type="ECO:0000256" key="6">
    <source>
        <dbReference type="ARBA" id="ARBA00022705"/>
    </source>
</evidence>
<keyword evidence="9" id="KW-0863">Zinc-finger</keyword>
<evidence type="ECO:0000256" key="11">
    <source>
        <dbReference type="ARBA" id="ARBA00022842"/>
    </source>
</evidence>
<dbReference type="AlphaFoldDB" id="A0A9D4TYE2"/>
<dbReference type="NCBIfam" id="NF002677">
    <property type="entry name" value="PRK02406.1"/>
    <property type="match status" value="1"/>
</dbReference>
<dbReference type="GO" id="GO:0008270">
    <property type="term" value="F:zinc ion binding"/>
    <property type="evidence" value="ECO:0007669"/>
    <property type="project" value="UniProtKB-KW"/>
</dbReference>
<dbReference type="InterPro" id="IPR036443">
    <property type="entry name" value="Znf_RanBP2_sf"/>
</dbReference>
<dbReference type="Pfam" id="PF11799">
    <property type="entry name" value="IMS_C"/>
    <property type="match status" value="1"/>
</dbReference>
<feature type="region of interest" description="Disordered" evidence="15">
    <location>
        <begin position="466"/>
        <end position="532"/>
    </location>
</feature>
<keyword evidence="13" id="KW-0234">DNA repair</keyword>
<dbReference type="GO" id="GO:0003887">
    <property type="term" value="F:DNA-directed DNA polymerase activity"/>
    <property type="evidence" value="ECO:0007669"/>
    <property type="project" value="UniProtKB-KW"/>
</dbReference>
<keyword evidence="8" id="KW-0227">DNA damage</keyword>
<feature type="compositionally biased region" description="Low complexity" evidence="15">
    <location>
        <begin position="716"/>
        <end position="731"/>
    </location>
</feature>
<dbReference type="FunFam" id="1.10.150.810:FF:000003">
    <property type="entry name" value="DNA polymerase kappa subunit"/>
    <property type="match status" value="1"/>
</dbReference>
<comment type="caution">
    <text evidence="17">The sequence shown here is derived from an EMBL/GenBank/DDBJ whole genome shotgun (WGS) entry which is preliminary data.</text>
</comment>
<feature type="compositionally biased region" description="Low complexity" evidence="15">
    <location>
        <begin position="764"/>
        <end position="805"/>
    </location>
</feature>
<feature type="region of interest" description="Disordered" evidence="15">
    <location>
        <begin position="637"/>
        <end position="674"/>
    </location>
</feature>
<keyword evidence="11" id="KW-0460">Magnesium</keyword>
<organism evidence="17 18">
    <name type="scientific">Chlorella vulgaris</name>
    <name type="common">Green alga</name>
    <dbReference type="NCBI Taxonomy" id="3077"/>
    <lineage>
        <taxon>Eukaryota</taxon>
        <taxon>Viridiplantae</taxon>
        <taxon>Chlorophyta</taxon>
        <taxon>core chlorophytes</taxon>
        <taxon>Trebouxiophyceae</taxon>
        <taxon>Chlorellales</taxon>
        <taxon>Chlorellaceae</taxon>
        <taxon>Chlorella clade</taxon>
        <taxon>Chlorella</taxon>
    </lineage>
</organism>
<dbReference type="PROSITE" id="PS50173">
    <property type="entry name" value="UMUC"/>
    <property type="match status" value="1"/>
</dbReference>
<evidence type="ECO:0000256" key="3">
    <source>
        <dbReference type="ARBA" id="ARBA00016178"/>
    </source>
</evidence>
<dbReference type="CDD" id="cd03586">
    <property type="entry name" value="PolY_Pol_IV_kappa"/>
    <property type="match status" value="1"/>
</dbReference>
<dbReference type="InterPro" id="IPR022880">
    <property type="entry name" value="DNApol_IV"/>
</dbReference>
<evidence type="ECO:0000256" key="13">
    <source>
        <dbReference type="ARBA" id="ARBA00023204"/>
    </source>
</evidence>
<dbReference type="GO" id="GO:0006281">
    <property type="term" value="P:DNA repair"/>
    <property type="evidence" value="ECO:0007669"/>
    <property type="project" value="UniProtKB-KW"/>
</dbReference>
<dbReference type="FunFam" id="3.30.1490.100:FF:000004">
    <property type="entry name" value="DNA polymerase IV"/>
    <property type="match status" value="1"/>
</dbReference>
<keyword evidence="6" id="KW-0235">DNA replication</keyword>
<evidence type="ECO:0000256" key="5">
    <source>
        <dbReference type="ARBA" id="ARBA00022695"/>
    </source>
</evidence>
<dbReference type="Gene3D" id="2.30.30.380">
    <property type="entry name" value="Zn-finger domain of Sec23/24"/>
    <property type="match status" value="1"/>
</dbReference>
<feature type="compositionally biased region" description="Low complexity" evidence="15">
    <location>
        <begin position="929"/>
        <end position="938"/>
    </location>
</feature>
<evidence type="ECO:0000256" key="14">
    <source>
        <dbReference type="ARBA" id="ARBA00049244"/>
    </source>
</evidence>
<dbReference type="GO" id="GO:0005634">
    <property type="term" value="C:nucleus"/>
    <property type="evidence" value="ECO:0007669"/>
    <property type="project" value="TreeGrafter"/>
</dbReference>
<dbReference type="HAMAP" id="MF_01113">
    <property type="entry name" value="DNApol_IV"/>
    <property type="match status" value="1"/>
</dbReference>
<feature type="compositionally biased region" description="Acidic residues" evidence="15">
    <location>
        <begin position="504"/>
        <end position="523"/>
    </location>
</feature>
<dbReference type="InterPro" id="IPR024728">
    <property type="entry name" value="PolY_HhH_motif"/>
</dbReference>
<dbReference type="Gene3D" id="1.10.150.810">
    <property type="match status" value="2"/>
</dbReference>
<evidence type="ECO:0000256" key="1">
    <source>
        <dbReference type="ARBA" id="ARBA00010945"/>
    </source>
</evidence>
<dbReference type="Pfam" id="PF00817">
    <property type="entry name" value="IMS"/>
    <property type="match status" value="1"/>
</dbReference>
<proteinExistence type="inferred from homology"/>
<accession>A0A9D4TYE2</accession>
<protein>
    <recommendedName>
        <fullName evidence="3">DNA polymerase kappa</fullName>
        <ecNumber evidence="2">2.7.7.7</ecNumber>
    </recommendedName>
</protein>
<feature type="compositionally biased region" description="Gly residues" evidence="15">
    <location>
        <begin position="567"/>
        <end position="583"/>
    </location>
</feature>
<dbReference type="Gene3D" id="3.40.1170.60">
    <property type="match status" value="1"/>
</dbReference>
<feature type="compositionally biased region" description="Gly residues" evidence="15">
    <location>
        <begin position="951"/>
        <end position="960"/>
    </location>
</feature>
<feature type="region of interest" description="Disordered" evidence="15">
    <location>
        <begin position="920"/>
        <end position="975"/>
    </location>
</feature>
<dbReference type="EMBL" id="SIDB01000002">
    <property type="protein sequence ID" value="KAI3436867.1"/>
    <property type="molecule type" value="Genomic_DNA"/>
</dbReference>
<evidence type="ECO:0000256" key="9">
    <source>
        <dbReference type="ARBA" id="ARBA00022771"/>
    </source>
</evidence>
<keyword evidence="18" id="KW-1185">Reference proteome</keyword>
<dbReference type="PANTHER" id="PTHR11076">
    <property type="entry name" value="DNA REPAIR POLYMERASE UMUC / TRANSFERASE FAMILY MEMBER"/>
    <property type="match status" value="1"/>
</dbReference>